<evidence type="ECO:0000313" key="1">
    <source>
        <dbReference type="EMBL" id="SOS21852.1"/>
    </source>
</evidence>
<dbReference type="AlphaFoldDB" id="A0A193SSG4"/>
<dbReference type="EMBL" id="LT963395">
    <property type="protein sequence ID" value="SOS21852.1"/>
    <property type="molecule type" value="Genomic_DNA"/>
</dbReference>
<dbReference type="Proteomes" id="UP000239025">
    <property type="component" value="Chromosome 1"/>
</dbReference>
<sequence>MGQHDSVPSSVGQVKTAAQPVAKLVMQRHADVAQHRTTQPGAIQAITAGTDILRLSMEFFQVGGEHTNAFFGHQRHPRITILRLQAFSGVGDGIQPLVIDISSRS</sequence>
<organism evidence="1 2">
    <name type="scientific">Pseudomonas cerasi</name>
    <dbReference type="NCBI Taxonomy" id="1583341"/>
    <lineage>
        <taxon>Bacteria</taxon>
        <taxon>Pseudomonadati</taxon>
        <taxon>Pseudomonadota</taxon>
        <taxon>Gammaproteobacteria</taxon>
        <taxon>Pseudomonadales</taxon>
        <taxon>Pseudomonadaceae</taxon>
        <taxon>Pseudomonas</taxon>
    </lineage>
</organism>
<accession>A0A193SSG4</accession>
<name>A0A193SSG4_9PSED</name>
<keyword evidence="2" id="KW-1185">Reference proteome</keyword>
<gene>
    <name evidence="1" type="ORF">PL963_03765</name>
</gene>
<reference evidence="2" key="1">
    <citation type="submission" date="2017-11" db="EMBL/GenBank/DDBJ databases">
        <authorList>
            <person name="Blom J."/>
        </authorList>
    </citation>
    <scope>NUCLEOTIDE SEQUENCE [LARGE SCALE GENOMIC DNA]</scope>
</reference>
<proteinExistence type="predicted"/>
<evidence type="ECO:0000313" key="2">
    <source>
        <dbReference type="Proteomes" id="UP000239025"/>
    </source>
</evidence>
<protein>
    <submittedName>
        <fullName evidence="1">Uncharacterized protein</fullName>
    </submittedName>
</protein>